<feature type="chain" id="PRO_5015005162" description="Secreted protein" evidence="2">
    <location>
        <begin position="22"/>
        <end position="224"/>
    </location>
</feature>
<dbReference type="RefSeq" id="WP_159398099.1">
    <property type="nucleotide sequence ID" value="NZ_CP012673.1"/>
</dbReference>
<dbReference type="PROSITE" id="PS51257">
    <property type="entry name" value="PROKAR_LIPOPROTEIN"/>
    <property type="match status" value="1"/>
</dbReference>
<dbReference type="Proteomes" id="UP000238348">
    <property type="component" value="Chromosome"/>
</dbReference>
<sequence>MKASFHRMHAIFGSLALLAVAAGCGRERQPAHPVGRTPTFESEMPYAVNSQPPGSGPGHAPVPDQRQIGESPAAGMTPPGATPPDTGGQPGQPRAGAAGASDMNERQICAHISDAASVSAEDIPGGVQIVITPSLGAGATSLHEIARQLDRRITALAEAGQQPSDDGAARCPLFDMARHGARGRVVEAADGLRVLFTSEDTPGVATVREQARRFVQSAREGQLR</sequence>
<dbReference type="OrthoDB" id="5516822at2"/>
<evidence type="ECO:0000256" key="1">
    <source>
        <dbReference type="SAM" id="MobiDB-lite"/>
    </source>
</evidence>
<evidence type="ECO:0000256" key="2">
    <source>
        <dbReference type="SAM" id="SignalP"/>
    </source>
</evidence>
<protein>
    <recommendedName>
        <fullName evidence="5">Secreted protein</fullName>
    </recommendedName>
</protein>
<name>A0A2L0FC86_SORCE</name>
<feature type="region of interest" description="Disordered" evidence="1">
    <location>
        <begin position="28"/>
        <end position="102"/>
    </location>
</feature>
<dbReference type="AlphaFoldDB" id="A0A2L0FC86"/>
<organism evidence="3 4">
    <name type="scientific">Sorangium cellulosum</name>
    <name type="common">Polyangium cellulosum</name>
    <dbReference type="NCBI Taxonomy" id="56"/>
    <lineage>
        <taxon>Bacteria</taxon>
        <taxon>Pseudomonadati</taxon>
        <taxon>Myxococcota</taxon>
        <taxon>Polyangia</taxon>
        <taxon>Polyangiales</taxon>
        <taxon>Polyangiaceae</taxon>
        <taxon>Sorangium</taxon>
    </lineage>
</organism>
<feature type="signal peptide" evidence="2">
    <location>
        <begin position="1"/>
        <end position="21"/>
    </location>
</feature>
<feature type="compositionally biased region" description="Low complexity" evidence="1">
    <location>
        <begin position="72"/>
        <end position="100"/>
    </location>
</feature>
<keyword evidence="2" id="KW-0732">Signal</keyword>
<dbReference type="EMBL" id="CP012673">
    <property type="protein sequence ID" value="AUX49102.1"/>
    <property type="molecule type" value="Genomic_DNA"/>
</dbReference>
<evidence type="ECO:0008006" key="5">
    <source>
        <dbReference type="Google" id="ProtNLM"/>
    </source>
</evidence>
<evidence type="ECO:0000313" key="4">
    <source>
        <dbReference type="Proteomes" id="UP000238348"/>
    </source>
</evidence>
<accession>A0A2L0FC86</accession>
<gene>
    <name evidence="3" type="ORF">SOCE26_106470</name>
</gene>
<reference evidence="3 4" key="1">
    <citation type="submission" date="2015-09" db="EMBL/GenBank/DDBJ databases">
        <title>Sorangium comparison.</title>
        <authorList>
            <person name="Zaburannyi N."/>
            <person name="Bunk B."/>
            <person name="Overmann J."/>
            <person name="Mueller R."/>
        </authorList>
    </citation>
    <scope>NUCLEOTIDE SEQUENCE [LARGE SCALE GENOMIC DNA]</scope>
    <source>
        <strain evidence="3 4">So ce26</strain>
    </source>
</reference>
<proteinExistence type="predicted"/>
<evidence type="ECO:0000313" key="3">
    <source>
        <dbReference type="EMBL" id="AUX49102.1"/>
    </source>
</evidence>